<dbReference type="Pfam" id="PF03029">
    <property type="entry name" value="ATP_bind_1"/>
    <property type="match status" value="1"/>
</dbReference>
<evidence type="ECO:0000256" key="6">
    <source>
        <dbReference type="ARBA" id="ARBA00022692"/>
    </source>
</evidence>
<evidence type="ECO:0000313" key="17">
    <source>
        <dbReference type="Proteomes" id="UP000053201"/>
    </source>
</evidence>
<comment type="subcellular location">
    <subcellularLocation>
        <location evidence="1">Endoplasmic reticulum membrane</location>
        <topology evidence="1">Single-pass membrane protein</topology>
    </subcellularLocation>
</comment>
<evidence type="ECO:0000256" key="5">
    <source>
        <dbReference type="ARBA" id="ARBA00020256"/>
    </source>
</evidence>
<dbReference type="InterPro" id="IPR004130">
    <property type="entry name" value="Gpn"/>
</dbReference>
<evidence type="ECO:0000256" key="3">
    <source>
        <dbReference type="ARBA" id="ARBA00005619"/>
    </source>
</evidence>
<dbReference type="SMART" id="SM00177">
    <property type="entry name" value="ARF"/>
    <property type="match status" value="1"/>
</dbReference>
<feature type="transmembrane region" description="Helical" evidence="15">
    <location>
        <begin position="27"/>
        <end position="46"/>
    </location>
</feature>
<dbReference type="PROSITE" id="PS51417">
    <property type="entry name" value="ARF"/>
    <property type="match status" value="1"/>
</dbReference>
<dbReference type="GO" id="GO:0003924">
    <property type="term" value="F:GTPase activity"/>
    <property type="evidence" value="ECO:0007669"/>
    <property type="project" value="TreeGrafter"/>
</dbReference>
<gene>
    <name evidence="16" type="ORF">SPPG_09446</name>
</gene>
<dbReference type="Proteomes" id="UP000053201">
    <property type="component" value="Unassembled WGS sequence"/>
</dbReference>
<feature type="compositionally biased region" description="Acidic residues" evidence="14">
    <location>
        <begin position="533"/>
        <end position="543"/>
    </location>
</feature>
<evidence type="ECO:0000256" key="9">
    <source>
        <dbReference type="ARBA" id="ARBA00022824"/>
    </source>
</evidence>
<evidence type="ECO:0000256" key="1">
    <source>
        <dbReference type="ARBA" id="ARBA00004389"/>
    </source>
</evidence>
<keyword evidence="13" id="KW-0675">Receptor</keyword>
<protein>
    <recommendedName>
        <fullName evidence="4">GPN-loop GTPase 3</fullName>
    </recommendedName>
    <alternativeName>
        <fullName evidence="5">Signal recognition particle receptor subunit beta</fullName>
    </alternativeName>
</protein>
<evidence type="ECO:0000256" key="14">
    <source>
        <dbReference type="SAM" id="MobiDB-lite"/>
    </source>
</evidence>
<evidence type="ECO:0000256" key="11">
    <source>
        <dbReference type="ARBA" id="ARBA00023134"/>
    </source>
</evidence>
<evidence type="ECO:0000256" key="12">
    <source>
        <dbReference type="ARBA" id="ARBA00023136"/>
    </source>
</evidence>
<sequence length="543" mass="62009">MSQDSVIAALSKSLPPWLLLKATDPLSVVYLAALVIVLLLSTFIVFSKTRGHKRDTFLLAGLSDAGKTVLYVKLRNGQMVDTHTSMTENEGRFVPISQKHGKSQQRPVHVVDLPGHEKLRFKYTEYLPVTAGIVFVVDSTTIPRQLRSAAEYLYDILANRYTQRNEIPILVLCNKNDMLLALKEDKIQTMLEGEIDNLRKTRSAEVQSLMDTITRKRCKTLKQKGKERSWGKEAPLWTTQYVDELSSNTRISFDEDFICFLEAETLSKMGKMCQIVMGPAGSGKSTYCSTIMTHCETIKRTVHLVNLDPAAERFTYQPTIDIRDLITLEDVQEELGYGPNGGLIYCLEFLTNNLDFLEEELGDHDDDYLIVDCPGQIELYTHFPIMKTIVQALQRLDYRVCGVYLLDSQFVEDPSKFFAGVMSAMSAMVQLEIPHINVMTKMDLIDKRHKTQDIERYLYPDPTLLLEDVNQNTRPKFRDLNEALVRLIDEYNMVTFVPLNIKDEESVELVLSHVDNAIQYGEDAEPKEPKDMDFEDWEGQSED</sequence>
<evidence type="ECO:0000256" key="13">
    <source>
        <dbReference type="ARBA" id="ARBA00023170"/>
    </source>
</evidence>
<comment type="similarity">
    <text evidence="2">Belongs to the GPN-loop GTPase family.</text>
</comment>
<dbReference type="InParanoid" id="A0A0L0H9J3"/>
<dbReference type="Pfam" id="PF09439">
    <property type="entry name" value="SRPRB"/>
    <property type="match status" value="1"/>
</dbReference>
<evidence type="ECO:0000256" key="7">
    <source>
        <dbReference type="ARBA" id="ARBA00022741"/>
    </source>
</evidence>
<evidence type="ECO:0000256" key="8">
    <source>
        <dbReference type="ARBA" id="ARBA00022801"/>
    </source>
</evidence>
<keyword evidence="6 15" id="KW-0812">Transmembrane</keyword>
<dbReference type="VEuPathDB" id="FungiDB:SPPG_09446"/>
<dbReference type="SUPFAM" id="SSF52540">
    <property type="entry name" value="P-loop containing nucleoside triphosphate hydrolases"/>
    <property type="match status" value="2"/>
</dbReference>
<evidence type="ECO:0000256" key="10">
    <source>
        <dbReference type="ARBA" id="ARBA00022989"/>
    </source>
</evidence>
<dbReference type="RefSeq" id="XP_016605726.1">
    <property type="nucleotide sequence ID" value="XM_016757612.1"/>
</dbReference>
<dbReference type="InterPro" id="IPR019009">
    <property type="entry name" value="SRP_receptor_beta_su"/>
</dbReference>
<dbReference type="CDD" id="cd04105">
    <property type="entry name" value="SR_beta"/>
    <property type="match status" value="1"/>
</dbReference>
<feature type="region of interest" description="Disordered" evidence="14">
    <location>
        <begin position="520"/>
        <end position="543"/>
    </location>
</feature>
<dbReference type="eggNOG" id="KOG0090">
    <property type="taxonomic scope" value="Eukaryota"/>
</dbReference>
<dbReference type="OrthoDB" id="5839at2759"/>
<comment type="similarity">
    <text evidence="3">Belongs to the SRP receptor beta subunit family.</text>
</comment>
<organism evidence="16 17">
    <name type="scientific">Spizellomyces punctatus (strain DAOM BR117)</name>
    <dbReference type="NCBI Taxonomy" id="645134"/>
    <lineage>
        <taxon>Eukaryota</taxon>
        <taxon>Fungi</taxon>
        <taxon>Fungi incertae sedis</taxon>
        <taxon>Chytridiomycota</taxon>
        <taxon>Chytridiomycota incertae sedis</taxon>
        <taxon>Chytridiomycetes</taxon>
        <taxon>Spizellomycetales</taxon>
        <taxon>Spizellomycetaceae</taxon>
        <taxon>Spizellomyces</taxon>
    </lineage>
</organism>
<dbReference type="EMBL" id="KQ257463">
    <property type="protein sequence ID" value="KNC97686.1"/>
    <property type="molecule type" value="Genomic_DNA"/>
</dbReference>
<keyword evidence="10 15" id="KW-1133">Transmembrane helix</keyword>
<evidence type="ECO:0000256" key="2">
    <source>
        <dbReference type="ARBA" id="ARBA00005290"/>
    </source>
</evidence>
<keyword evidence="12 15" id="KW-0472">Membrane</keyword>
<keyword evidence="8" id="KW-0378">Hydrolase</keyword>
<evidence type="ECO:0000256" key="4">
    <source>
        <dbReference type="ARBA" id="ARBA00014587"/>
    </source>
</evidence>
<dbReference type="eggNOG" id="KOG1534">
    <property type="taxonomic scope" value="Eukaryota"/>
</dbReference>
<evidence type="ECO:0000313" key="16">
    <source>
        <dbReference type="EMBL" id="KNC97686.1"/>
    </source>
</evidence>
<keyword evidence="11" id="KW-0342">GTP-binding</keyword>
<keyword evidence="7" id="KW-0547">Nucleotide-binding</keyword>
<dbReference type="STRING" id="645134.A0A0L0H9J3"/>
<keyword evidence="9" id="KW-0256">Endoplasmic reticulum</keyword>
<dbReference type="GeneID" id="27692571"/>
<dbReference type="InterPro" id="IPR027417">
    <property type="entry name" value="P-loop_NTPase"/>
</dbReference>
<reference evidence="16 17" key="1">
    <citation type="submission" date="2009-08" db="EMBL/GenBank/DDBJ databases">
        <title>The Genome Sequence of Spizellomyces punctatus strain DAOM BR117.</title>
        <authorList>
            <consortium name="The Broad Institute Genome Sequencing Platform"/>
            <person name="Russ C."/>
            <person name="Cuomo C."/>
            <person name="Shea T."/>
            <person name="Young S.K."/>
            <person name="Zeng Q."/>
            <person name="Koehrsen M."/>
            <person name="Haas B."/>
            <person name="Borodovsky M."/>
            <person name="Guigo R."/>
            <person name="Alvarado L."/>
            <person name="Berlin A."/>
            <person name="Bochicchio J."/>
            <person name="Borenstein D."/>
            <person name="Chapman S."/>
            <person name="Chen Z."/>
            <person name="Engels R."/>
            <person name="Freedman E."/>
            <person name="Gellesch M."/>
            <person name="Goldberg J."/>
            <person name="Griggs A."/>
            <person name="Gujja S."/>
            <person name="Heiman D."/>
            <person name="Hepburn T."/>
            <person name="Howarth C."/>
            <person name="Jen D."/>
            <person name="Larson L."/>
            <person name="Lewis B."/>
            <person name="Mehta T."/>
            <person name="Park D."/>
            <person name="Pearson M."/>
            <person name="Roberts A."/>
            <person name="Saif S."/>
            <person name="Shenoy N."/>
            <person name="Sisk P."/>
            <person name="Stolte C."/>
            <person name="Sykes S."/>
            <person name="Thomson T."/>
            <person name="Walk T."/>
            <person name="White J."/>
            <person name="Yandava C."/>
            <person name="Burger G."/>
            <person name="Gray M.W."/>
            <person name="Holland P.W.H."/>
            <person name="King N."/>
            <person name="Lang F.B.F."/>
            <person name="Roger A.J."/>
            <person name="Ruiz-Trillo I."/>
            <person name="Lander E."/>
            <person name="Nusbaum C."/>
        </authorList>
    </citation>
    <scope>NUCLEOTIDE SEQUENCE [LARGE SCALE GENOMIC DNA]</scope>
    <source>
        <strain evidence="16 17">DAOM BR117</strain>
    </source>
</reference>
<accession>A0A0L0H9J3</accession>
<keyword evidence="17" id="KW-1185">Reference proteome</keyword>
<dbReference type="Gene3D" id="3.40.50.300">
    <property type="entry name" value="P-loop containing nucleotide triphosphate hydrolases"/>
    <property type="match status" value="2"/>
</dbReference>
<dbReference type="PANTHER" id="PTHR21231:SF7">
    <property type="entry name" value="GPN-LOOP GTPASE 3"/>
    <property type="match status" value="1"/>
</dbReference>
<dbReference type="CDD" id="cd17872">
    <property type="entry name" value="GPN3"/>
    <property type="match status" value="1"/>
</dbReference>
<dbReference type="InterPro" id="IPR030228">
    <property type="entry name" value="Gpn3"/>
</dbReference>
<dbReference type="PANTHER" id="PTHR21231">
    <property type="entry name" value="XPA-BINDING PROTEIN 1-RELATED"/>
    <property type="match status" value="1"/>
</dbReference>
<dbReference type="GO" id="GO:0005525">
    <property type="term" value="F:GTP binding"/>
    <property type="evidence" value="ECO:0007669"/>
    <property type="project" value="UniProtKB-KW"/>
</dbReference>
<name>A0A0L0H9J3_SPIPD</name>
<evidence type="ECO:0000256" key="15">
    <source>
        <dbReference type="SAM" id="Phobius"/>
    </source>
</evidence>
<dbReference type="AlphaFoldDB" id="A0A0L0H9J3"/>
<proteinExistence type="inferred from homology"/>
<dbReference type="FunFam" id="3.40.50.300:FF:000552">
    <property type="entry name" value="GPN-loop GTPase 3"/>
    <property type="match status" value="1"/>
</dbReference>
<dbReference type="GO" id="GO:0005789">
    <property type="term" value="C:endoplasmic reticulum membrane"/>
    <property type="evidence" value="ECO:0007669"/>
    <property type="project" value="UniProtKB-SubCell"/>
</dbReference>